<dbReference type="InterPro" id="IPR023620">
    <property type="entry name" value="SmpB"/>
</dbReference>
<dbReference type="Gene3D" id="2.40.280.10">
    <property type="match status" value="1"/>
</dbReference>
<comment type="subcellular location">
    <subcellularLocation>
        <location evidence="3">Cytoplasm</location>
    </subcellularLocation>
    <text evidence="3">The tmRNA-SmpB complex associates with stalled 70S ribosomes.</text>
</comment>
<evidence type="ECO:0000256" key="3">
    <source>
        <dbReference type="HAMAP-Rule" id="MF_00023"/>
    </source>
</evidence>
<dbReference type="InterPro" id="IPR000037">
    <property type="entry name" value="SsrA-bd_prot"/>
</dbReference>
<keyword evidence="2 3" id="KW-0694">RNA-binding</keyword>
<dbReference type="InterPro" id="IPR020081">
    <property type="entry name" value="SsrA-bd_prot_CS"/>
</dbReference>
<sequence>MKLQKTVNIKNKKASFEYFFLDEYTAGMVLTGTEIKSIREAKVSMADAYCIFHRGELFVKNLNISKYDNGTYYNHDPLRERKLLLSRKELRKLEGKLTDKGLTIIPTRLFINDRGLAKLDIALAKGKKLYDKRESIKEKDIKRDQERF</sequence>
<dbReference type="GO" id="GO:0070929">
    <property type="term" value="P:trans-translation"/>
    <property type="evidence" value="ECO:0007669"/>
    <property type="project" value="UniProtKB-UniRule"/>
</dbReference>
<dbReference type="GO" id="GO:0070930">
    <property type="term" value="P:trans-translation-dependent protein tagging"/>
    <property type="evidence" value="ECO:0007669"/>
    <property type="project" value="TreeGrafter"/>
</dbReference>
<dbReference type="HAMAP" id="MF_00023">
    <property type="entry name" value="SmpB"/>
    <property type="match status" value="1"/>
</dbReference>
<organism evidence="4 5">
    <name type="scientific">Leadbetterella byssophila (strain DSM 17132 / JCM 16389 / KACC 11308 / NBRC 106382 / 4M15)</name>
    <dbReference type="NCBI Taxonomy" id="649349"/>
    <lineage>
        <taxon>Bacteria</taxon>
        <taxon>Pseudomonadati</taxon>
        <taxon>Bacteroidota</taxon>
        <taxon>Cytophagia</taxon>
        <taxon>Cytophagales</taxon>
        <taxon>Leadbetterellaceae</taxon>
        <taxon>Leadbetterella</taxon>
    </lineage>
</organism>
<dbReference type="HOGENOM" id="CLU_108953_0_0_10"/>
<reference key="1">
    <citation type="submission" date="2010-11" db="EMBL/GenBank/DDBJ databases">
        <title>The complete genome of Leadbetterella byssophila DSM 17132.</title>
        <authorList>
            <consortium name="US DOE Joint Genome Institute (JGI-PGF)"/>
            <person name="Lucas S."/>
            <person name="Copeland A."/>
            <person name="Lapidus A."/>
            <person name="Glavina del Rio T."/>
            <person name="Dalin E."/>
            <person name="Tice H."/>
            <person name="Bruce D."/>
            <person name="Goodwin L."/>
            <person name="Pitluck S."/>
            <person name="Kyrpides N."/>
            <person name="Mavromatis K."/>
            <person name="Ivanova N."/>
            <person name="Teshima H."/>
            <person name="Brettin T."/>
            <person name="Detter J.C."/>
            <person name="Han C."/>
            <person name="Tapia R."/>
            <person name="Land M."/>
            <person name="Hauser L."/>
            <person name="Markowitz V."/>
            <person name="Cheng J.-F."/>
            <person name="Hugenholtz P."/>
            <person name="Woyke T."/>
            <person name="Wu D."/>
            <person name="Tindall B."/>
            <person name="Pomrenke H.G."/>
            <person name="Brambilla E."/>
            <person name="Klenk H.-P."/>
            <person name="Eisen J.A."/>
        </authorList>
    </citation>
    <scope>NUCLEOTIDE SEQUENCE [LARGE SCALE GENOMIC DNA]</scope>
    <source>
        <strain>DSM 17132</strain>
    </source>
</reference>
<protein>
    <recommendedName>
        <fullName evidence="3">SsrA-binding protein</fullName>
    </recommendedName>
    <alternativeName>
        <fullName evidence="3">Small protein B</fullName>
    </alternativeName>
</protein>
<evidence type="ECO:0000256" key="2">
    <source>
        <dbReference type="ARBA" id="ARBA00022884"/>
    </source>
</evidence>
<dbReference type="OrthoDB" id="9805462at2"/>
<evidence type="ECO:0000313" key="4">
    <source>
        <dbReference type="EMBL" id="ADQ18207.1"/>
    </source>
</evidence>
<evidence type="ECO:0000256" key="1">
    <source>
        <dbReference type="ARBA" id="ARBA00022490"/>
    </source>
</evidence>
<dbReference type="eggNOG" id="COG0691">
    <property type="taxonomic scope" value="Bacteria"/>
</dbReference>
<reference evidence="4 5" key="2">
    <citation type="journal article" date="2011" name="Stand. Genomic Sci.">
        <title>Complete genome sequence of Leadbetterella byssophila type strain (4M15).</title>
        <authorList>
            <person name="Abt B."/>
            <person name="Teshima H."/>
            <person name="Lucas S."/>
            <person name="Lapidus A."/>
            <person name="Del Rio T.G."/>
            <person name="Nolan M."/>
            <person name="Tice H."/>
            <person name="Cheng J.F."/>
            <person name="Pitluck S."/>
            <person name="Liolios K."/>
            <person name="Pagani I."/>
            <person name="Ivanova N."/>
            <person name="Mavromatis K."/>
            <person name="Pati A."/>
            <person name="Tapia R."/>
            <person name="Han C."/>
            <person name="Goodwin L."/>
            <person name="Chen A."/>
            <person name="Palaniappan K."/>
            <person name="Land M."/>
            <person name="Hauser L."/>
            <person name="Chang Y.J."/>
            <person name="Jeffries C.D."/>
            <person name="Rohde M."/>
            <person name="Goker M."/>
            <person name="Tindall B.J."/>
            <person name="Detter J.C."/>
            <person name="Woyke T."/>
            <person name="Bristow J."/>
            <person name="Eisen J.A."/>
            <person name="Markowitz V."/>
            <person name="Hugenholtz P."/>
            <person name="Klenk H.P."/>
            <person name="Kyrpides N.C."/>
        </authorList>
    </citation>
    <scope>NUCLEOTIDE SEQUENCE [LARGE SCALE GENOMIC DNA]</scope>
    <source>
        <strain evidence="5">DSM 17132 / JCM 16389 / KACC 11308 / NBRC 106382 / 4M15</strain>
    </source>
</reference>
<proteinExistence type="inferred from homology"/>
<dbReference type="Pfam" id="PF01668">
    <property type="entry name" value="SmpB"/>
    <property type="match status" value="1"/>
</dbReference>
<dbReference type="GO" id="GO:0005829">
    <property type="term" value="C:cytosol"/>
    <property type="evidence" value="ECO:0007669"/>
    <property type="project" value="TreeGrafter"/>
</dbReference>
<comment type="function">
    <text evidence="3">Required for rescue of stalled ribosomes mediated by trans-translation. Binds to transfer-messenger RNA (tmRNA), required for stable association of tmRNA with ribosomes. tmRNA and SmpB together mimic tRNA shape, replacing the anticodon stem-loop with SmpB. tmRNA is encoded by the ssrA gene; the 2 termini fold to resemble tRNA(Ala) and it encodes a 'tag peptide', a short internal open reading frame. During trans-translation Ala-aminoacylated tmRNA acts like a tRNA, entering the A-site of stalled ribosomes, displacing the stalled mRNA. The ribosome then switches to translate the ORF on the tmRNA; the nascent peptide is terminated with the 'tag peptide' encoded by the tmRNA and targeted for degradation. The ribosome is freed to recommence translation, which seems to be the essential function of trans-translation.</text>
</comment>
<dbReference type="STRING" id="649349.Lbys_2545"/>
<name>E4RYY8_LEAB4</name>
<accession>E4RYY8</accession>
<comment type="similarity">
    <text evidence="3">Belongs to the SmpB family.</text>
</comment>
<keyword evidence="5" id="KW-1185">Reference proteome</keyword>
<dbReference type="SUPFAM" id="SSF74982">
    <property type="entry name" value="Small protein B (SmpB)"/>
    <property type="match status" value="1"/>
</dbReference>
<dbReference type="NCBIfam" id="NF003843">
    <property type="entry name" value="PRK05422.1"/>
    <property type="match status" value="1"/>
</dbReference>
<evidence type="ECO:0000313" key="5">
    <source>
        <dbReference type="Proteomes" id="UP000007435"/>
    </source>
</evidence>
<dbReference type="Proteomes" id="UP000007435">
    <property type="component" value="Chromosome"/>
</dbReference>
<dbReference type="PANTHER" id="PTHR30308:SF2">
    <property type="entry name" value="SSRA-BINDING PROTEIN"/>
    <property type="match status" value="1"/>
</dbReference>
<gene>
    <name evidence="3" type="primary">smpB</name>
    <name evidence="4" type="ordered locus">Lbys_2545</name>
</gene>
<dbReference type="EMBL" id="CP002305">
    <property type="protein sequence ID" value="ADQ18207.1"/>
    <property type="molecule type" value="Genomic_DNA"/>
</dbReference>
<dbReference type="AlphaFoldDB" id="E4RYY8"/>
<dbReference type="RefSeq" id="WP_013409245.1">
    <property type="nucleotide sequence ID" value="NC_014655.1"/>
</dbReference>
<dbReference type="NCBIfam" id="TIGR00086">
    <property type="entry name" value="smpB"/>
    <property type="match status" value="1"/>
</dbReference>
<dbReference type="KEGG" id="lby:Lbys_2545"/>
<dbReference type="CDD" id="cd09294">
    <property type="entry name" value="SmpB"/>
    <property type="match status" value="1"/>
</dbReference>
<keyword evidence="1 3" id="KW-0963">Cytoplasm</keyword>
<dbReference type="GO" id="GO:0003723">
    <property type="term" value="F:RNA binding"/>
    <property type="evidence" value="ECO:0007669"/>
    <property type="project" value="UniProtKB-UniRule"/>
</dbReference>
<dbReference type="PANTHER" id="PTHR30308">
    <property type="entry name" value="TMRNA-BINDING COMPONENT OF TRANS-TRANSLATION TAGGING COMPLEX"/>
    <property type="match status" value="1"/>
</dbReference>
<dbReference type="PROSITE" id="PS01317">
    <property type="entry name" value="SSRP"/>
    <property type="match status" value="1"/>
</dbReference>